<gene>
    <name evidence="2" type="ORF">RJT34_07153</name>
</gene>
<feature type="transmembrane region" description="Helical" evidence="1">
    <location>
        <begin position="79"/>
        <end position="102"/>
    </location>
</feature>
<evidence type="ECO:0000313" key="3">
    <source>
        <dbReference type="Proteomes" id="UP001359559"/>
    </source>
</evidence>
<protein>
    <submittedName>
        <fullName evidence="2">Uncharacterized protein</fullName>
    </submittedName>
</protein>
<dbReference type="EMBL" id="JAYKXN010000002">
    <property type="protein sequence ID" value="KAK7309981.1"/>
    <property type="molecule type" value="Genomic_DNA"/>
</dbReference>
<keyword evidence="1" id="KW-0812">Transmembrane</keyword>
<keyword evidence="1" id="KW-1133">Transmembrane helix</keyword>
<dbReference type="Proteomes" id="UP001359559">
    <property type="component" value="Unassembled WGS sequence"/>
</dbReference>
<name>A0AAN9PTE0_CLITE</name>
<organism evidence="2 3">
    <name type="scientific">Clitoria ternatea</name>
    <name type="common">Butterfly pea</name>
    <dbReference type="NCBI Taxonomy" id="43366"/>
    <lineage>
        <taxon>Eukaryota</taxon>
        <taxon>Viridiplantae</taxon>
        <taxon>Streptophyta</taxon>
        <taxon>Embryophyta</taxon>
        <taxon>Tracheophyta</taxon>
        <taxon>Spermatophyta</taxon>
        <taxon>Magnoliopsida</taxon>
        <taxon>eudicotyledons</taxon>
        <taxon>Gunneridae</taxon>
        <taxon>Pentapetalae</taxon>
        <taxon>rosids</taxon>
        <taxon>fabids</taxon>
        <taxon>Fabales</taxon>
        <taxon>Fabaceae</taxon>
        <taxon>Papilionoideae</taxon>
        <taxon>50 kb inversion clade</taxon>
        <taxon>NPAAA clade</taxon>
        <taxon>indigoferoid/millettioid clade</taxon>
        <taxon>Phaseoleae</taxon>
        <taxon>Clitoria</taxon>
    </lineage>
</organism>
<dbReference type="AlphaFoldDB" id="A0AAN9PTE0"/>
<proteinExistence type="predicted"/>
<evidence type="ECO:0000313" key="2">
    <source>
        <dbReference type="EMBL" id="KAK7309981.1"/>
    </source>
</evidence>
<accession>A0AAN9PTE0</accession>
<evidence type="ECO:0000256" key="1">
    <source>
        <dbReference type="SAM" id="Phobius"/>
    </source>
</evidence>
<sequence>MCTVGRGCGRDARLLFSLSDLFSQAFVSACPLLTHLLKTLQLLKGLSLVESLRLGFWFCDWVLGLGVDIKWVEFHVWNFTLLLFSLFWNSTLMMVIGFAHGVDHLVIPTRDYLFAPSFVDINRLSGNGG</sequence>
<keyword evidence="3" id="KW-1185">Reference proteome</keyword>
<comment type="caution">
    <text evidence="2">The sequence shown here is derived from an EMBL/GenBank/DDBJ whole genome shotgun (WGS) entry which is preliminary data.</text>
</comment>
<reference evidence="2 3" key="1">
    <citation type="submission" date="2024-01" db="EMBL/GenBank/DDBJ databases">
        <title>The genomes of 5 underutilized Papilionoideae crops provide insights into root nodulation and disease resistance.</title>
        <authorList>
            <person name="Yuan L."/>
        </authorList>
    </citation>
    <scope>NUCLEOTIDE SEQUENCE [LARGE SCALE GENOMIC DNA]</scope>
    <source>
        <strain evidence="2">LY-2023</strain>
        <tissue evidence="2">Leaf</tissue>
    </source>
</reference>
<keyword evidence="1" id="KW-0472">Membrane</keyword>